<name>A0A0U9HRP5_KLENI</name>
<accession>A0A0U9HRP5</accession>
<protein>
    <submittedName>
        <fullName evidence="2">Beige/BEACH and WD40 domain-containing protein</fullName>
    </submittedName>
</protein>
<proteinExistence type="predicted"/>
<sequence length="110" mass="12107">MVLMVGPSAMAWGETKGPIEVQEVHVSCLRAADMKWVSRLREGKKGPSQPLSPTHVSSDSDLEQHFKELWEHFRAVESDKGKNPNAFGEVLAAFCSLLRANDTGSDVLDL</sequence>
<evidence type="ECO:0000256" key="1">
    <source>
        <dbReference type="SAM" id="MobiDB-lite"/>
    </source>
</evidence>
<reference evidence="2 3" key="1">
    <citation type="journal article" date="2014" name="Nat. Commun.">
        <title>Klebsormidium flaccidum genome reveals primary factors for plant terrestrial adaptation.</title>
        <authorList>
            <person name="Hori K."/>
            <person name="Maruyama F."/>
            <person name="Fujisawa T."/>
            <person name="Togashi T."/>
            <person name="Yamamoto N."/>
            <person name="Seo M."/>
            <person name="Sato S."/>
            <person name="Yamada T."/>
            <person name="Mori H."/>
            <person name="Tajima N."/>
            <person name="Moriyama T."/>
            <person name="Ikeuchi M."/>
            <person name="Watanabe M."/>
            <person name="Wada H."/>
            <person name="Kobayashi K."/>
            <person name="Saito M."/>
            <person name="Masuda T."/>
            <person name="Sasaki-Sekimoto Y."/>
            <person name="Mashiguchi K."/>
            <person name="Awai K."/>
            <person name="Shimojima M."/>
            <person name="Masuda S."/>
            <person name="Iwai M."/>
            <person name="Nobusawa T."/>
            <person name="Narise T."/>
            <person name="Kondo S."/>
            <person name="Saito H."/>
            <person name="Sato R."/>
            <person name="Murakawa M."/>
            <person name="Ihara Y."/>
            <person name="Oshima-Yamada Y."/>
            <person name="Ohtaka K."/>
            <person name="Satoh M."/>
            <person name="Sonobe K."/>
            <person name="Ishii M."/>
            <person name="Ohtani R."/>
            <person name="Kanamori-Sato M."/>
            <person name="Honoki R."/>
            <person name="Miyazaki D."/>
            <person name="Mochizuki H."/>
            <person name="Umetsu J."/>
            <person name="Higashi K."/>
            <person name="Shibata D."/>
            <person name="Kamiya Y."/>
            <person name="Sato N."/>
            <person name="Nakamura Y."/>
            <person name="Tabata S."/>
            <person name="Ida S."/>
            <person name="Kurokawa K."/>
            <person name="Ohta H."/>
        </authorList>
    </citation>
    <scope>NUCLEOTIDE SEQUENCE [LARGE SCALE GENOMIC DNA]</scope>
    <source>
        <strain evidence="2 3">NIES-2285</strain>
    </source>
</reference>
<evidence type="ECO:0000313" key="3">
    <source>
        <dbReference type="Proteomes" id="UP000054558"/>
    </source>
</evidence>
<dbReference type="EMBL" id="DF237090">
    <property type="protein sequence ID" value="GAQ83264.1"/>
    <property type="molecule type" value="Genomic_DNA"/>
</dbReference>
<dbReference type="AlphaFoldDB" id="A0A0U9HRP5"/>
<organism evidence="2 3">
    <name type="scientific">Klebsormidium nitens</name>
    <name type="common">Green alga</name>
    <name type="synonym">Ulothrix nitens</name>
    <dbReference type="NCBI Taxonomy" id="105231"/>
    <lineage>
        <taxon>Eukaryota</taxon>
        <taxon>Viridiplantae</taxon>
        <taxon>Streptophyta</taxon>
        <taxon>Klebsormidiophyceae</taxon>
        <taxon>Klebsormidiales</taxon>
        <taxon>Klebsormidiaceae</taxon>
        <taxon>Klebsormidium</taxon>
    </lineage>
</organism>
<feature type="region of interest" description="Disordered" evidence="1">
    <location>
        <begin position="41"/>
        <end position="60"/>
    </location>
</feature>
<dbReference type="Proteomes" id="UP000054558">
    <property type="component" value="Unassembled WGS sequence"/>
</dbReference>
<keyword evidence="3" id="KW-1185">Reference proteome</keyword>
<evidence type="ECO:0000313" key="2">
    <source>
        <dbReference type="EMBL" id="GAQ83264.1"/>
    </source>
</evidence>
<feature type="compositionally biased region" description="Polar residues" evidence="1">
    <location>
        <begin position="49"/>
        <end position="59"/>
    </location>
</feature>
<gene>
    <name evidence="2" type="ORF">KFL_001410220</name>
</gene>